<organism evidence="2 3">
    <name type="scientific">Rubripirellula reticaptiva</name>
    <dbReference type="NCBI Taxonomy" id="2528013"/>
    <lineage>
        <taxon>Bacteria</taxon>
        <taxon>Pseudomonadati</taxon>
        <taxon>Planctomycetota</taxon>
        <taxon>Planctomycetia</taxon>
        <taxon>Pirellulales</taxon>
        <taxon>Pirellulaceae</taxon>
        <taxon>Rubripirellula</taxon>
    </lineage>
</organism>
<evidence type="ECO:0000313" key="2">
    <source>
        <dbReference type="EMBL" id="TWU49799.1"/>
    </source>
</evidence>
<keyword evidence="1" id="KW-0472">Membrane</keyword>
<dbReference type="Proteomes" id="UP000317977">
    <property type="component" value="Unassembled WGS sequence"/>
</dbReference>
<name>A0A5C6EQW2_9BACT</name>
<feature type="transmembrane region" description="Helical" evidence="1">
    <location>
        <begin position="31"/>
        <end position="50"/>
    </location>
</feature>
<keyword evidence="1" id="KW-0812">Transmembrane</keyword>
<dbReference type="EMBL" id="SJPX01000004">
    <property type="protein sequence ID" value="TWU49799.1"/>
    <property type="molecule type" value="Genomic_DNA"/>
</dbReference>
<gene>
    <name evidence="2" type="ORF">Poly59_44240</name>
</gene>
<comment type="caution">
    <text evidence="2">The sequence shown here is derived from an EMBL/GenBank/DDBJ whole genome shotgun (WGS) entry which is preliminary data.</text>
</comment>
<sequence>MTNQNRFDGVCSSWVARHVLSITSNLVRCHALGMVVITLLVIGTGWVSTLDHRSTASMVYQSVNVDLGDAKAVVASADGWRLAHGIATRRSEDVENAAMDIAKWLPQRLEWTDVETRLRKVANSCRLDLSMVESGPRHTGSRVAVLTGQCQIQGGYGDLCKFLNALTQADLETGAVPISASEITLTHNARIPRSDGQAACHAVLKIRVPYGSPGTAAANLLPSDSISTSTEGKFADVSR</sequence>
<dbReference type="AlphaFoldDB" id="A0A5C6EQW2"/>
<dbReference type="RefSeq" id="WP_146535995.1">
    <property type="nucleotide sequence ID" value="NZ_SJPX01000004.1"/>
</dbReference>
<reference evidence="2 3" key="1">
    <citation type="submission" date="2019-02" db="EMBL/GenBank/DDBJ databases">
        <title>Deep-cultivation of Planctomycetes and their phenomic and genomic characterization uncovers novel biology.</title>
        <authorList>
            <person name="Wiegand S."/>
            <person name="Jogler M."/>
            <person name="Boedeker C."/>
            <person name="Pinto D."/>
            <person name="Vollmers J."/>
            <person name="Rivas-Marin E."/>
            <person name="Kohn T."/>
            <person name="Peeters S.H."/>
            <person name="Heuer A."/>
            <person name="Rast P."/>
            <person name="Oberbeckmann S."/>
            <person name="Bunk B."/>
            <person name="Jeske O."/>
            <person name="Meyerdierks A."/>
            <person name="Storesund J.E."/>
            <person name="Kallscheuer N."/>
            <person name="Luecker S."/>
            <person name="Lage O.M."/>
            <person name="Pohl T."/>
            <person name="Merkel B.J."/>
            <person name="Hornburger P."/>
            <person name="Mueller R.-W."/>
            <person name="Bruemmer F."/>
            <person name="Labrenz M."/>
            <person name="Spormann A.M."/>
            <person name="Op Den Camp H."/>
            <person name="Overmann J."/>
            <person name="Amann R."/>
            <person name="Jetten M.S.M."/>
            <person name="Mascher T."/>
            <person name="Medema M.H."/>
            <person name="Devos D.P."/>
            <person name="Kaster A.-K."/>
            <person name="Ovreas L."/>
            <person name="Rohde M."/>
            <person name="Galperin M.Y."/>
            <person name="Jogler C."/>
        </authorList>
    </citation>
    <scope>NUCLEOTIDE SEQUENCE [LARGE SCALE GENOMIC DNA]</scope>
    <source>
        <strain evidence="2 3">Poly59</strain>
    </source>
</reference>
<accession>A0A5C6EQW2</accession>
<proteinExistence type="predicted"/>
<keyword evidence="3" id="KW-1185">Reference proteome</keyword>
<dbReference type="OrthoDB" id="260142at2"/>
<protein>
    <recommendedName>
        <fullName evidence="4">Pilus assembly protein, PilO</fullName>
    </recommendedName>
</protein>
<evidence type="ECO:0000256" key="1">
    <source>
        <dbReference type="SAM" id="Phobius"/>
    </source>
</evidence>
<keyword evidence="1" id="KW-1133">Transmembrane helix</keyword>
<evidence type="ECO:0008006" key="4">
    <source>
        <dbReference type="Google" id="ProtNLM"/>
    </source>
</evidence>
<evidence type="ECO:0000313" key="3">
    <source>
        <dbReference type="Proteomes" id="UP000317977"/>
    </source>
</evidence>